<dbReference type="SMART" id="SM00530">
    <property type="entry name" value="HTH_XRE"/>
    <property type="match status" value="1"/>
</dbReference>
<name>A0ABR5PDK0_9LACO</name>
<proteinExistence type="predicted"/>
<keyword evidence="2" id="KW-1133">Transmembrane helix</keyword>
<evidence type="ECO:0000256" key="2">
    <source>
        <dbReference type="SAM" id="Phobius"/>
    </source>
</evidence>
<feature type="transmembrane region" description="Helical" evidence="2">
    <location>
        <begin position="191"/>
        <end position="210"/>
    </location>
</feature>
<dbReference type="InterPro" id="IPR001387">
    <property type="entry name" value="Cro/C1-type_HTH"/>
</dbReference>
<accession>A0ABR5PDK0</accession>
<keyword evidence="2" id="KW-0472">Membrane</keyword>
<keyword evidence="5" id="KW-1185">Reference proteome</keyword>
<feature type="domain" description="HTH cro/C1-type" evidence="3">
    <location>
        <begin position="35"/>
        <end position="89"/>
    </location>
</feature>
<protein>
    <submittedName>
        <fullName evidence="4">DNA-binding helix-turn-helix protein</fullName>
    </submittedName>
</protein>
<dbReference type="PANTHER" id="PTHR46558:SF4">
    <property type="entry name" value="DNA-BIDING PHAGE PROTEIN"/>
    <property type="match status" value="1"/>
</dbReference>
<dbReference type="GO" id="GO:0003677">
    <property type="term" value="F:DNA binding"/>
    <property type="evidence" value="ECO:0007669"/>
    <property type="project" value="UniProtKB-KW"/>
</dbReference>
<feature type="transmembrane region" description="Helical" evidence="2">
    <location>
        <begin position="165"/>
        <end position="185"/>
    </location>
</feature>
<evidence type="ECO:0000313" key="4">
    <source>
        <dbReference type="EMBL" id="KRL16966.1"/>
    </source>
</evidence>
<dbReference type="PROSITE" id="PS50943">
    <property type="entry name" value="HTH_CROC1"/>
    <property type="match status" value="1"/>
</dbReference>
<reference evidence="4 5" key="1">
    <citation type="journal article" date="2015" name="Genome Announc.">
        <title>Expanding the biotechnology potential of lactobacilli through comparative genomics of 213 strains and associated genera.</title>
        <authorList>
            <person name="Sun Z."/>
            <person name="Harris H.M."/>
            <person name="McCann A."/>
            <person name="Guo C."/>
            <person name="Argimon S."/>
            <person name="Zhang W."/>
            <person name="Yang X."/>
            <person name="Jeffery I.B."/>
            <person name="Cooney J.C."/>
            <person name="Kagawa T.F."/>
            <person name="Liu W."/>
            <person name="Song Y."/>
            <person name="Salvetti E."/>
            <person name="Wrobel A."/>
            <person name="Rasinkangas P."/>
            <person name="Parkhill J."/>
            <person name="Rea M.C."/>
            <person name="O'Sullivan O."/>
            <person name="Ritari J."/>
            <person name="Douillard F.P."/>
            <person name="Paul Ross R."/>
            <person name="Yang R."/>
            <person name="Briner A.E."/>
            <person name="Felis G.E."/>
            <person name="de Vos W.M."/>
            <person name="Barrangou R."/>
            <person name="Klaenhammer T.R."/>
            <person name="Caufield P.W."/>
            <person name="Cui Y."/>
            <person name="Zhang H."/>
            <person name="O'Toole P.W."/>
        </authorList>
    </citation>
    <scope>NUCLEOTIDE SEQUENCE [LARGE SCALE GENOMIC DNA]</scope>
    <source>
        <strain evidence="4 5">DSM 19907</strain>
    </source>
</reference>
<dbReference type="Pfam" id="PF01381">
    <property type="entry name" value="HTH_3"/>
    <property type="match status" value="1"/>
</dbReference>
<gene>
    <name evidence="4" type="ORF">FD12_GL002322</name>
</gene>
<organism evidence="4 5">
    <name type="scientific">Lentilactobacillus rapi DSM 19907 = JCM 15042</name>
    <dbReference type="NCBI Taxonomy" id="1423795"/>
    <lineage>
        <taxon>Bacteria</taxon>
        <taxon>Bacillati</taxon>
        <taxon>Bacillota</taxon>
        <taxon>Bacilli</taxon>
        <taxon>Lactobacillales</taxon>
        <taxon>Lactobacillaceae</taxon>
        <taxon>Lentilactobacillus</taxon>
    </lineage>
</organism>
<evidence type="ECO:0000259" key="3">
    <source>
        <dbReference type="PROSITE" id="PS50943"/>
    </source>
</evidence>
<comment type="caution">
    <text evidence="4">The sequence shown here is derived from an EMBL/GenBank/DDBJ whole genome shotgun (WGS) entry which is preliminary data.</text>
</comment>
<evidence type="ECO:0000313" key="5">
    <source>
        <dbReference type="Proteomes" id="UP000051977"/>
    </source>
</evidence>
<dbReference type="EMBL" id="AZEI01000048">
    <property type="protein sequence ID" value="KRL16966.1"/>
    <property type="molecule type" value="Genomic_DNA"/>
</dbReference>
<feature type="transmembrane region" description="Helical" evidence="2">
    <location>
        <begin position="136"/>
        <end position="153"/>
    </location>
</feature>
<dbReference type="Gene3D" id="1.10.260.40">
    <property type="entry name" value="lambda repressor-like DNA-binding domains"/>
    <property type="match status" value="1"/>
</dbReference>
<dbReference type="SUPFAM" id="SSF47413">
    <property type="entry name" value="lambda repressor-like DNA-binding domains"/>
    <property type="match status" value="1"/>
</dbReference>
<dbReference type="Proteomes" id="UP000051977">
    <property type="component" value="Unassembled WGS sequence"/>
</dbReference>
<sequence length="232" mass="25900">MSYNVDASMNSLPSGQVGITLRRITMIETYFAQQLKVRRGEAALTQQELADKLHVSRKTISSWETGRNRPDIDTLKQLATIFQISLDDLLGNASAVTVKAGSKATKYHHASATVMNALIAVIVVERITQLSTTQGLMWMNLLLLATIGLRVLISKYGQRLVKPQMVFMIAEMVIGAVALISGWLHAFHMGFGFYTTCCVVGWVMLIDVAIQLKRRVRNRSWSNDNETVSREK</sequence>
<dbReference type="PANTHER" id="PTHR46558">
    <property type="entry name" value="TRACRIPTIONAL REGULATORY PROTEIN-RELATED-RELATED"/>
    <property type="match status" value="1"/>
</dbReference>
<dbReference type="CDD" id="cd00093">
    <property type="entry name" value="HTH_XRE"/>
    <property type="match status" value="1"/>
</dbReference>
<keyword evidence="1 4" id="KW-0238">DNA-binding</keyword>
<keyword evidence="2" id="KW-0812">Transmembrane</keyword>
<evidence type="ECO:0000256" key="1">
    <source>
        <dbReference type="ARBA" id="ARBA00023125"/>
    </source>
</evidence>
<feature type="transmembrane region" description="Helical" evidence="2">
    <location>
        <begin position="107"/>
        <end position="124"/>
    </location>
</feature>
<dbReference type="InterPro" id="IPR010982">
    <property type="entry name" value="Lambda_DNA-bd_dom_sf"/>
</dbReference>